<protein>
    <recommendedName>
        <fullName evidence="14">ADP,ATP carrier protein</fullName>
    </recommendedName>
</protein>
<name>A0ABQ8HXD7_9ROSI</name>
<proteinExistence type="inferred from homology"/>
<feature type="repeat" description="Solcar" evidence="9">
    <location>
        <begin position="282"/>
        <end position="369"/>
    </location>
</feature>
<dbReference type="InterPro" id="IPR002067">
    <property type="entry name" value="MCP"/>
</dbReference>
<comment type="caution">
    <text evidence="12">The sequence shown here is derived from an EMBL/GenBank/DDBJ whole genome shotgun (WGS) entry which is preliminary data.</text>
</comment>
<feature type="repeat" description="Solcar" evidence="9">
    <location>
        <begin position="789"/>
        <end position="877"/>
    </location>
</feature>
<comment type="similarity">
    <text evidence="2">Belongs to the mitochondrial carrier (TC 2.A.29) family.</text>
</comment>
<evidence type="ECO:0000256" key="1">
    <source>
        <dbReference type="ARBA" id="ARBA00004141"/>
    </source>
</evidence>
<gene>
    <name evidence="12" type="ORF">JRO89_XS06G0069600</name>
</gene>
<keyword evidence="6 11" id="KW-1133">Transmembrane helix</keyword>
<dbReference type="EMBL" id="JAFEMO010000006">
    <property type="protein sequence ID" value="KAH7568899.1"/>
    <property type="molecule type" value="Genomic_DNA"/>
</dbReference>
<feature type="transmembrane region" description="Helical" evidence="11">
    <location>
        <begin position="1050"/>
        <end position="1072"/>
    </location>
</feature>
<keyword evidence="4 9" id="KW-0812">Transmembrane</keyword>
<evidence type="ECO:0000256" key="9">
    <source>
        <dbReference type="PROSITE-ProRule" id="PRU00282"/>
    </source>
</evidence>
<dbReference type="PROSITE" id="PS50920">
    <property type="entry name" value="SOLCAR"/>
    <property type="match status" value="8"/>
</dbReference>
<dbReference type="PANTHER" id="PTHR45635:SF23">
    <property type="entry name" value="ADP_ATP TRANSLOCASE"/>
    <property type="match status" value="1"/>
</dbReference>
<feature type="repeat" description="Solcar" evidence="9">
    <location>
        <begin position="575"/>
        <end position="662"/>
    </location>
</feature>
<evidence type="ECO:0000256" key="11">
    <source>
        <dbReference type="SAM" id="Phobius"/>
    </source>
</evidence>
<comment type="subcellular location">
    <subcellularLocation>
        <location evidence="1">Membrane</location>
        <topology evidence="1">Multi-pass membrane protein</topology>
    </subcellularLocation>
</comment>
<evidence type="ECO:0000256" key="2">
    <source>
        <dbReference type="ARBA" id="ARBA00006375"/>
    </source>
</evidence>
<feature type="repeat" description="Solcar" evidence="9">
    <location>
        <begin position="85"/>
        <end position="171"/>
    </location>
</feature>
<reference evidence="12 13" key="1">
    <citation type="submission" date="2021-02" db="EMBL/GenBank/DDBJ databases">
        <title>Plant Genome Project.</title>
        <authorList>
            <person name="Zhang R.-G."/>
        </authorList>
    </citation>
    <scope>NUCLEOTIDE SEQUENCE [LARGE SCALE GENOMIC DNA]</scope>
    <source>
        <tissue evidence="12">Leaves</tissue>
    </source>
</reference>
<keyword evidence="13" id="KW-1185">Reference proteome</keyword>
<dbReference type="Gene3D" id="1.50.40.10">
    <property type="entry name" value="Mitochondrial carrier domain"/>
    <property type="match status" value="3"/>
</dbReference>
<sequence>MEDGSLYPSIYMKIHGQPCLFIRNFRKTRASNSIPATYGRLAFFNGVLQSHLVPAHQGSNSPTVPPTPSKSVRAPPKKGNAMSPSFWYLLWVSSMMASAPVNRVMLLMQCQNEMIKSGRLCHSYKGFGNCLARTVRNEGIISLWKGNTARMMGFMTDKVPRTYFSKCFMSLFNYDEDKDSLDKQLAKLVVAETLSRAITLVWLHPLEYARTRMACDIGTKTIFGKRQFNGIIDVIRKTLKSDGVAGLYRGCNLAYVAHFVSDWTVLVLKQNLPLGMLGLQQRSFLAGIIKVYGVPPFVRLIMHPANTLVRRMMMRSGQVIKYKSSFDAFSQIIKNEGVGSFYRGASASVIEYAVLVGIPTIFLIKFYKDLSAGRSDKPTYSIDIKWKNGADDGQRSRIFTRLKPQTRFQHTKAVLHLLLHLCNPVLDALNRVNCLIVTRESAIALPELSGMKFIRYDIAERVWSLYKNKEEENSLGKQVAELLAADCLFRAAALFLAHPLAYAKTRMANDISTKSNIEKRQFNGIIDVFRKTLKSDGIAGLYHGYNMAYVACFVSDVPILVLKQKWLLEMLGLQHNTVDATLIAFGLLPFANLITYPMHTVVHRMMMRSGDSIKYKSSSDAFSQILKNEGVRYLYKGASAQIIRFVVGASLSLFLITLKRNRAGRSGQPTNSIDIKWKNGPKQRLSFSVAVQRFKELVLFIVPEVSCKMEDRSLHPSIFLKIDGKSHLFVRNFCKSQVSTPGISGALAYVPGVLHGHLHPARQGTASMTVQPVTPVFIGAPSEKRNAAPRIFLSFLSLASITVIAPFERVKLLTQCQNEMIKSGRLSHPYKGIGDCFARTVRNEGFISLWRGNTASMLEQTSSKVIKYALDNYFRSLFNYKRDKDGSVKLWLAGNLARDSLVRALTLFLVHPLLFAQTRLANDIKTAHIVNKWHYDGIVDIYRKTLKSDSIVGLYRGYNIALVEICVGNIVLVGTHFTLKPLLLLGLKPLGFQHNMLATAAVGVGVAFCAKLPTYPLDTLHRRMMMRSGEAVKYKNEGIKSLYKGVGAHFIQLSIVSGLAMVGAKLLLKIFYPKTNASGKQSNRIVINWKNGKDGGPGSR</sequence>
<feature type="repeat" description="Solcar" evidence="9">
    <location>
        <begin position="890"/>
        <end position="982"/>
    </location>
</feature>
<dbReference type="Pfam" id="PF00153">
    <property type="entry name" value="Mito_carr"/>
    <property type="match status" value="8"/>
</dbReference>
<feature type="transmembrane region" description="Helical" evidence="11">
    <location>
        <begin position="349"/>
        <end position="367"/>
    </location>
</feature>
<dbReference type="SUPFAM" id="SSF103506">
    <property type="entry name" value="Mitochondrial carrier"/>
    <property type="match status" value="3"/>
</dbReference>
<dbReference type="PANTHER" id="PTHR45635">
    <property type="entry name" value="ADP,ATP CARRIER PROTEIN 1-RELATED-RELATED"/>
    <property type="match status" value="1"/>
</dbReference>
<accession>A0ABQ8HXD7</accession>
<evidence type="ECO:0008006" key="14">
    <source>
        <dbReference type="Google" id="ProtNLM"/>
    </source>
</evidence>
<evidence type="ECO:0000256" key="6">
    <source>
        <dbReference type="ARBA" id="ARBA00022989"/>
    </source>
</evidence>
<feature type="transmembrane region" description="Helical" evidence="11">
    <location>
        <begin position="957"/>
        <end position="977"/>
    </location>
</feature>
<feature type="transmembrane region" description="Helical" evidence="11">
    <location>
        <begin position="580"/>
        <end position="599"/>
    </location>
</feature>
<keyword evidence="3" id="KW-0813">Transport</keyword>
<dbReference type="Proteomes" id="UP000827721">
    <property type="component" value="Unassembled WGS sequence"/>
</dbReference>
<evidence type="ECO:0000256" key="4">
    <source>
        <dbReference type="ARBA" id="ARBA00022692"/>
    </source>
</evidence>
<feature type="transmembrane region" description="Helical" evidence="11">
    <location>
        <begin position="997"/>
        <end position="1017"/>
    </location>
</feature>
<evidence type="ECO:0000256" key="5">
    <source>
        <dbReference type="ARBA" id="ARBA00022737"/>
    </source>
</evidence>
<evidence type="ECO:0000256" key="7">
    <source>
        <dbReference type="ARBA" id="ARBA00023136"/>
    </source>
</evidence>
<dbReference type="InterPro" id="IPR002113">
    <property type="entry name" value="ADT_euk_type"/>
</dbReference>
<organism evidence="12 13">
    <name type="scientific">Xanthoceras sorbifolium</name>
    <dbReference type="NCBI Taxonomy" id="99658"/>
    <lineage>
        <taxon>Eukaryota</taxon>
        <taxon>Viridiplantae</taxon>
        <taxon>Streptophyta</taxon>
        <taxon>Embryophyta</taxon>
        <taxon>Tracheophyta</taxon>
        <taxon>Spermatophyta</taxon>
        <taxon>Magnoliopsida</taxon>
        <taxon>eudicotyledons</taxon>
        <taxon>Gunneridae</taxon>
        <taxon>Pentapetalae</taxon>
        <taxon>rosids</taxon>
        <taxon>malvids</taxon>
        <taxon>Sapindales</taxon>
        <taxon>Sapindaceae</taxon>
        <taxon>Xanthoceroideae</taxon>
        <taxon>Xanthoceras</taxon>
    </lineage>
</organism>
<evidence type="ECO:0000256" key="8">
    <source>
        <dbReference type="ARBA" id="ARBA00024143"/>
    </source>
</evidence>
<evidence type="ECO:0000313" key="12">
    <source>
        <dbReference type="EMBL" id="KAH7568899.1"/>
    </source>
</evidence>
<feature type="repeat" description="Solcar" evidence="9">
    <location>
        <begin position="994"/>
        <end position="1070"/>
    </location>
</feature>
<feature type="repeat" description="Solcar" evidence="9">
    <location>
        <begin position="477"/>
        <end position="569"/>
    </location>
</feature>
<dbReference type="InterPro" id="IPR023395">
    <property type="entry name" value="MCP_dom_sf"/>
</dbReference>
<evidence type="ECO:0000256" key="10">
    <source>
        <dbReference type="SAM" id="MobiDB-lite"/>
    </source>
</evidence>
<evidence type="ECO:0000313" key="13">
    <source>
        <dbReference type="Proteomes" id="UP000827721"/>
    </source>
</evidence>
<dbReference type="PRINTS" id="PR00927">
    <property type="entry name" value="ADPTRNSLCASE"/>
</dbReference>
<keyword evidence="5" id="KW-0677">Repeat</keyword>
<keyword evidence="7 9" id="KW-0472">Membrane</keyword>
<dbReference type="PRINTS" id="PR00926">
    <property type="entry name" value="MITOCARRIER"/>
</dbReference>
<feature type="repeat" description="Solcar" evidence="9">
    <location>
        <begin position="183"/>
        <end position="275"/>
    </location>
</feature>
<dbReference type="InterPro" id="IPR018108">
    <property type="entry name" value="MCP_transmembrane"/>
</dbReference>
<evidence type="ECO:0000256" key="3">
    <source>
        <dbReference type="ARBA" id="ARBA00022448"/>
    </source>
</evidence>
<feature type="region of interest" description="Disordered" evidence="10">
    <location>
        <begin position="55"/>
        <end position="79"/>
    </location>
</feature>
<comment type="catalytic activity">
    <reaction evidence="8">
        <text>ADP(in) + ATP(out) = ADP(out) + ATP(in)</text>
        <dbReference type="Rhea" id="RHEA:34999"/>
        <dbReference type="ChEBI" id="CHEBI:30616"/>
        <dbReference type="ChEBI" id="CHEBI:456216"/>
    </reaction>
    <physiologicalReaction direction="left-to-right" evidence="8">
        <dbReference type="Rhea" id="RHEA:35000"/>
    </physiologicalReaction>
</comment>